<dbReference type="GO" id="GO:0006044">
    <property type="term" value="P:N-acetylglucosamine metabolic process"/>
    <property type="evidence" value="ECO:0007669"/>
    <property type="project" value="TreeGrafter"/>
</dbReference>
<dbReference type="GO" id="GO:0001517">
    <property type="term" value="F:N-acetylglucosamine 6-O-sulfotransferase activity"/>
    <property type="evidence" value="ECO:0007669"/>
    <property type="project" value="TreeGrafter"/>
</dbReference>
<dbReference type="InterPro" id="IPR027417">
    <property type="entry name" value="P-loop_NTPase"/>
</dbReference>
<evidence type="ECO:0008006" key="3">
    <source>
        <dbReference type="Google" id="ProtNLM"/>
    </source>
</evidence>
<dbReference type="Pfam" id="PF13469">
    <property type="entry name" value="Sulfotransfer_3"/>
    <property type="match status" value="1"/>
</dbReference>
<dbReference type="PANTHER" id="PTHR10704">
    <property type="entry name" value="CARBOHYDRATE SULFOTRANSFERASE"/>
    <property type="match status" value="1"/>
</dbReference>
<dbReference type="AlphaFoldDB" id="A0A1E3W5W0"/>
<accession>A0A1E3W5W0</accession>
<dbReference type="PANTHER" id="PTHR10704:SF44">
    <property type="entry name" value="LD35051P-RELATED"/>
    <property type="match status" value="1"/>
</dbReference>
<dbReference type="Gene3D" id="3.40.50.300">
    <property type="entry name" value="P-loop containing nucleotide triphosphate hydrolases"/>
    <property type="match status" value="1"/>
</dbReference>
<organism evidence="1 2">
    <name type="scientific">Methyloceanibacter methanicus</name>
    <dbReference type="NCBI Taxonomy" id="1774968"/>
    <lineage>
        <taxon>Bacteria</taxon>
        <taxon>Pseudomonadati</taxon>
        <taxon>Pseudomonadota</taxon>
        <taxon>Alphaproteobacteria</taxon>
        <taxon>Hyphomicrobiales</taxon>
        <taxon>Hyphomicrobiaceae</taxon>
        <taxon>Methyloceanibacter</taxon>
    </lineage>
</organism>
<dbReference type="EMBL" id="LPWG01000002">
    <property type="protein sequence ID" value="ODS01218.1"/>
    <property type="molecule type" value="Genomic_DNA"/>
</dbReference>
<keyword evidence="2" id="KW-1185">Reference proteome</keyword>
<dbReference type="InterPro" id="IPR051135">
    <property type="entry name" value="Gal/GlcNAc/GalNAc_ST"/>
</dbReference>
<evidence type="ECO:0000313" key="2">
    <source>
        <dbReference type="Proteomes" id="UP000094501"/>
    </source>
</evidence>
<gene>
    <name evidence="1" type="ORF">AUC68_12710</name>
</gene>
<name>A0A1E3W5W0_9HYPH</name>
<dbReference type="STRING" id="1774968.AUC68_12710"/>
<evidence type="ECO:0000313" key="1">
    <source>
        <dbReference type="EMBL" id="ODS01218.1"/>
    </source>
</evidence>
<reference evidence="1 2" key="1">
    <citation type="journal article" date="2016" name="Environ. Microbiol.">
        <title>New Methyloceanibacter diversity from North Sea sediments includes methanotroph containing solely the soluble methane monooxygenase.</title>
        <authorList>
            <person name="Vekeman B."/>
            <person name="Kerckhof F.M."/>
            <person name="Cremers G."/>
            <person name="de Vos P."/>
            <person name="Vandamme P."/>
            <person name="Boon N."/>
            <person name="Op den Camp H.J."/>
            <person name="Heylen K."/>
        </authorList>
    </citation>
    <scope>NUCLEOTIDE SEQUENCE [LARGE SCALE GENOMIC DNA]</scope>
    <source>
        <strain evidence="1 2">R-67174</strain>
    </source>
</reference>
<sequence length="270" mass="30712">MQGSTLTRLVYVGGYGRSGSTLLEYLLAASADVVACGEVVLAAKRKDIPRCSCGQTRETCSFWSRLLTPERPPGSWTHEGLMLALLDDCRDRFAVLVDSSKTARGSFLTPFAFRRRLGDDFKLIHLVREPHGVCWSRRSGKRVSDVENSPRRFARYVRTVAGWLAANMACEAFGQRYPNQYMRVRYEDLASAPEETLRTIFERLHLGPAPRLDNLKASGNRHQLFGNRVRLHAPGPSEIRHDARWRNEMAAPDRMLISALSWPLRRRYGY</sequence>
<comment type="caution">
    <text evidence="1">The sequence shown here is derived from an EMBL/GenBank/DDBJ whole genome shotgun (WGS) entry which is preliminary data.</text>
</comment>
<proteinExistence type="predicted"/>
<dbReference type="GO" id="GO:0006790">
    <property type="term" value="P:sulfur compound metabolic process"/>
    <property type="evidence" value="ECO:0007669"/>
    <property type="project" value="TreeGrafter"/>
</dbReference>
<dbReference type="Proteomes" id="UP000094501">
    <property type="component" value="Unassembled WGS sequence"/>
</dbReference>
<protein>
    <recommendedName>
        <fullName evidence="3">Sulfotransferase domain-containing protein</fullName>
    </recommendedName>
</protein>
<dbReference type="SUPFAM" id="SSF52540">
    <property type="entry name" value="P-loop containing nucleoside triphosphate hydrolases"/>
    <property type="match status" value="1"/>
</dbReference>